<dbReference type="HOGENOM" id="CLU_061560_0_0_4"/>
<protein>
    <recommendedName>
        <fullName evidence="4">Lipoprotein</fullName>
    </recommendedName>
</protein>
<dbReference type="PROSITE" id="PS51257">
    <property type="entry name" value="PROKAR_LIPOPROTEIN"/>
    <property type="match status" value="1"/>
</dbReference>
<dbReference type="eggNOG" id="ENOG5032RT1">
    <property type="taxonomic scope" value="Bacteria"/>
</dbReference>
<dbReference type="InterPro" id="IPR016875">
    <property type="entry name" value="UCP028200"/>
</dbReference>
<dbReference type="PATRIC" id="fig|365046.3.peg.771"/>
<dbReference type="PIRSF" id="PIRSF028200">
    <property type="entry name" value="UCP028200"/>
    <property type="match status" value="1"/>
</dbReference>
<dbReference type="Proteomes" id="UP000008385">
    <property type="component" value="Chromosome"/>
</dbReference>
<dbReference type="OrthoDB" id="5767052at2"/>
<keyword evidence="1" id="KW-0732">Signal</keyword>
<organism evidence="2 3">
    <name type="scientific">Ramlibacter tataouinensis (strain ATCC BAA-407 / DSM 14655 / LMG 21543 / TTB310)</name>
    <dbReference type="NCBI Taxonomy" id="365046"/>
    <lineage>
        <taxon>Bacteria</taxon>
        <taxon>Pseudomonadati</taxon>
        <taxon>Pseudomonadota</taxon>
        <taxon>Betaproteobacteria</taxon>
        <taxon>Burkholderiales</taxon>
        <taxon>Comamonadaceae</taxon>
        <taxon>Ramlibacter</taxon>
    </lineage>
</organism>
<feature type="chain" id="PRO_5003329158" description="Lipoprotein" evidence="1">
    <location>
        <begin position="22"/>
        <end position="295"/>
    </location>
</feature>
<dbReference type="KEGG" id="rta:Rta_07520"/>
<evidence type="ECO:0000313" key="2">
    <source>
        <dbReference type="EMBL" id="AEG91833.1"/>
    </source>
</evidence>
<proteinExistence type="predicted"/>
<reference evidence="3" key="1">
    <citation type="submission" date="2006-01" db="EMBL/GenBank/DDBJ databases">
        <title>Genome of the cyst-dividing bacterium Ramlibacter tataouinensis.</title>
        <authorList>
            <person name="Barakat M."/>
            <person name="Ortet P."/>
            <person name="De Luca G."/>
            <person name="Jourlin-Castelli C."/>
            <person name="Ansaldi M."/>
            <person name="Py B."/>
            <person name="Fichant G."/>
            <person name="Coutinho P."/>
            <person name="Voulhoux R."/>
            <person name="Bastien O."/>
            <person name="Roy S."/>
            <person name="Marechal E."/>
            <person name="Henrissat B."/>
            <person name="Quentin Y."/>
            <person name="Noirot P."/>
            <person name="Filloux A."/>
            <person name="Mejean V."/>
            <person name="DuBow M."/>
            <person name="Barras F."/>
            <person name="Heulin T."/>
        </authorList>
    </citation>
    <scope>NUCLEOTIDE SEQUENCE [LARGE SCALE GENOMIC DNA]</scope>
    <source>
        <strain evidence="3">ATCC BAA-407 / DSM 14655 / LMG 21543 / TTB310</strain>
    </source>
</reference>
<keyword evidence="3" id="KW-1185">Reference proteome</keyword>
<dbReference type="STRING" id="365046.Rta_07520"/>
<dbReference type="Pfam" id="PF19795">
    <property type="entry name" value="DUF6279"/>
    <property type="match status" value="1"/>
</dbReference>
<sequence>MTTFKLRLRIIGLLALCLALAACSAVKLSYNNLDEVAYWWLDGYLDFDTAQASRVRGDIARLHLWHRETELPRVEELLQGLERLAPGEVTAAQACDLFEQARKRLLAVAERAEPAIVTLALSLTPDQLQHLERRYARNNQEYRREWLRLPPGERLDQRLERIVERSERVYGRLEEPQLAVLRRQLAQSVFDPQRILAERQRRQQDMLQTLRQLQAPGLELAQARGLMRGYFERVQSSPDAAWRAHQEALTQEGCRSFAAGHNATTPAQRETAVQRLRGWQRDLRELARNGAPARG</sequence>
<dbReference type="AlphaFoldDB" id="F5XXN0"/>
<name>F5XXN0_RAMTT</name>
<dbReference type="EMBL" id="CP000245">
    <property type="protein sequence ID" value="AEG91833.1"/>
    <property type="molecule type" value="Genomic_DNA"/>
</dbReference>
<feature type="signal peptide" evidence="1">
    <location>
        <begin position="1"/>
        <end position="21"/>
    </location>
</feature>
<reference evidence="2 3" key="2">
    <citation type="journal article" date="2011" name="PLoS ONE">
        <title>The Cyst-Dividing Bacterium Ramlibacter tataouinensis TTB310 Genome Reveals a Well-Stocked Toolbox for Adaptation to a Desert Environment.</title>
        <authorList>
            <person name="De Luca G."/>
            <person name="Barakat M."/>
            <person name="Ortet P."/>
            <person name="Fochesato S."/>
            <person name="Jourlin-Castelli C."/>
            <person name="Ansaldi M."/>
            <person name="Py B."/>
            <person name="Fichant G."/>
            <person name="Coutinho P.M."/>
            <person name="Voulhoux R."/>
            <person name="Bastien O."/>
            <person name="Marechal E."/>
            <person name="Henrissat B."/>
            <person name="Quentin Y."/>
            <person name="Noirot P."/>
            <person name="Filloux A."/>
            <person name="Mejean V."/>
            <person name="Dubow M.S."/>
            <person name="Barras F."/>
            <person name="Barbe V."/>
            <person name="Weissenbach J."/>
            <person name="Mihalcescu I."/>
            <person name="Vermeglio A."/>
            <person name="Achouak W."/>
            <person name="Heulin T."/>
        </authorList>
    </citation>
    <scope>NUCLEOTIDE SEQUENCE [LARGE SCALE GENOMIC DNA]</scope>
    <source>
        <strain evidence="3">ATCC BAA-407 / DSM 14655 / LMG 21543 / TTB310</strain>
    </source>
</reference>
<accession>F5XXN0</accession>
<evidence type="ECO:0000313" key="3">
    <source>
        <dbReference type="Proteomes" id="UP000008385"/>
    </source>
</evidence>
<evidence type="ECO:0008006" key="4">
    <source>
        <dbReference type="Google" id="ProtNLM"/>
    </source>
</evidence>
<evidence type="ECO:0000256" key="1">
    <source>
        <dbReference type="SAM" id="SignalP"/>
    </source>
</evidence>
<gene>
    <name evidence="2" type="ordered locus">Rta_07520</name>
</gene>
<dbReference type="RefSeq" id="WP_013900066.1">
    <property type="nucleotide sequence ID" value="NC_015677.1"/>
</dbReference>